<dbReference type="SUPFAM" id="SSF69500">
    <property type="entry name" value="DTD-like"/>
    <property type="match status" value="1"/>
</dbReference>
<dbReference type="InterPro" id="IPR023509">
    <property type="entry name" value="DTD-like_sf"/>
</dbReference>
<dbReference type="EMBL" id="JACEGQ020000011">
    <property type="protein sequence ID" value="KAH8493808.1"/>
    <property type="molecule type" value="Genomic_DNA"/>
</dbReference>
<evidence type="ECO:0000256" key="3">
    <source>
        <dbReference type="ARBA" id="ARBA00047676"/>
    </source>
</evidence>
<dbReference type="Proteomes" id="UP000807159">
    <property type="component" value="Chromosome 11"/>
</dbReference>
<evidence type="ECO:0000313" key="5">
    <source>
        <dbReference type="EMBL" id="KAH8493808.1"/>
    </source>
</evidence>
<comment type="catalytic activity">
    <reaction evidence="4">
        <text>a D-aminoacyl-tRNA + H2O = a tRNA + a D-alpha-amino acid + H(+)</text>
        <dbReference type="Rhea" id="RHEA:13953"/>
        <dbReference type="Rhea" id="RHEA-COMP:10123"/>
        <dbReference type="Rhea" id="RHEA-COMP:10124"/>
        <dbReference type="ChEBI" id="CHEBI:15377"/>
        <dbReference type="ChEBI" id="CHEBI:15378"/>
        <dbReference type="ChEBI" id="CHEBI:59871"/>
        <dbReference type="ChEBI" id="CHEBI:78442"/>
        <dbReference type="ChEBI" id="CHEBI:79333"/>
        <dbReference type="EC" id="3.1.1.96"/>
    </reaction>
</comment>
<name>A0A8T2XL10_POPDE</name>
<reference evidence="5" key="1">
    <citation type="journal article" date="2021" name="J. Hered.">
        <title>Genome Assembly of Salicaceae Populus deltoides (Eastern Cottonwood) I-69 Based on Nanopore Sequencing and Hi-C Technologies.</title>
        <authorList>
            <person name="Bai S."/>
            <person name="Wu H."/>
            <person name="Zhang J."/>
            <person name="Pan Z."/>
            <person name="Zhao W."/>
            <person name="Li Z."/>
            <person name="Tong C."/>
        </authorList>
    </citation>
    <scope>NUCLEOTIDE SEQUENCE</scope>
    <source>
        <tissue evidence="5">Leaf</tissue>
    </source>
</reference>
<dbReference type="AlphaFoldDB" id="A0A8T2XL10"/>
<dbReference type="PANTHER" id="PTHR10472">
    <property type="entry name" value="D-TYROSYL-TRNA TYR DEACYLASE"/>
    <property type="match status" value="1"/>
</dbReference>
<protein>
    <recommendedName>
        <fullName evidence="2">D-aminoacyl-tRNA deacylase</fullName>
        <ecNumber evidence="2">3.1.1.96</ecNumber>
    </recommendedName>
</protein>
<dbReference type="EC" id="3.1.1.96" evidence="2"/>
<dbReference type="Pfam" id="PF02580">
    <property type="entry name" value="Tyr_Deacylase"/>
    <property type="match status" value="1"/>
</dbReference>
<comment type="catalytic activity">
    <reaction evidence="3">
        <text>glycyl-tRNA(Ala) + H2O = tRNA(Ala) + glycine + H(+)</text>
        <dbReference type="Rhea" id="RHEA:53744"/>
        <dbReference type="Rhea" id="RHEA-COMP:9657"/>
        <dbReference type="Rhea" id="RHEA-COMP:13640"/>
        <dbReference type="ChEBI" id="CHEBI:15377"/>
        <dbReference type="ChEBI" id="CHEBI:15378"/>
        <dbReference type="ChEBI" id="CHEBI:57305"/>
        <dbReference type="ChEBI" id="CHEBI:78442"/>
        <dbReference type="ChEBI" id="CHEBI:78522"/>
        <dbReference type="EC" id="3.1.1.96"/>
    </reaction>
</comment>
<evidence type="ECO:0000313" key="6">
    <source>
        <dbReference type="Proteomes" id="UP000807159"/>
    </source>
</evidence>
<evidence type="ECO:0000256" key="2">
    <source>
        <dbReference type="ARBA" id="ARBA00013056"/>
    </source>
</evidence>
<dbReference type="PANTHER" id="PTHR10472:SF5">
    <property type="entry name" value="D-AMINOACYL-TRNA DEACYLASE 1"/>
    <property type="match status" value="1"/>
</dbReference>
<sequence length="151" mass="17120">MPCLHHSLSTLPSFAKSADKTAKKSTFASCKTLQIRAMRAVVQRVTSASVEVDGHMVSEIGPGLLVLVGLHESDTDSNADYICRKVLNMRLFTNESTGRGWDQNVMQRNYEVLLGIRFRNHHLVGPRERKQKENYNNLQFRIKGMIFLAML</sequence>
<gene>
    <name evidence="5" type="ORF">H0E87_020533</name>
</gene>
<dbReference type="GO" id="GO:0005737">
    <property type="term" value="C:cytoplasm"/>
    <property type="evidence" value="ECO:0007669"/>
    <property type="project" value="InterPro"/>
</dbReference>
<keyword evidence="6" id="KW-1185">Reference proteome</keyword>
<proteinExistence type="inferred from homology"/>
<dbReference type="Gene3D" id="3.50.80.10">
    <property type="entry name" value="D-tyrosyl-tRNA(Tyr) deacylase"/>
    <property type="match status" value="1"/>
</dbReference>
<dbReference type="EMBL" id="JACEGQ020000011">
    <property type="protein sequence ID" value="KAH8493805.1"/>
    <property type="molecule type" value="Genomic_DNA"/>
</dbReference>
<comment type="caution">
    <text evidence="5">The sequence shown here is derived from an EMBL/GenBank/DDBJ whole genome shotgun (WGS) entry which is preliminary data.</text>
</comment>
<evidence type="ECO:0000256" key="1">
    <source>
        <dbReference type="ARBA" id="ARBA00009673"/>
    </source>
</evidence>
<dbReference type="GO" id="GO:0051500">
    <property type="term" value="F:D-tyrosyl-tRNA(Tyr) deacylase activity"/>
    <property type="evidence" value="ECO:0007669"/>
    <property type="project" value="TreeGrafter"/>
</dbReference>
<organism evidence="5 6">
    <name type="scientific">Populus deltoides</name>
    <name type="common">Eastern poplar</name>
    <name type="synonym">Eastern cottonwood</name>
    <dbReference type="NCBI Taxonomy" id="3696"/>
    <lineage>
        <taxon>Eukaryota</taxon>
        <taxon>Viridiplantae</taxon>
        <taxon>Streptophyta</taxon>
        <taxon>Embryophyta</taxon>
        <taxon>Tracheophyta</taxon>
        <taxon>Spermatophyta</taxon>
        <taxon>Magnoliopsida</taxon>
        <taxon>eudicotyledons</taxon>
        <taxon>Gunneridae</taxon>
        <taxon>Pentapetalae</taxon>
        <taxon>rosids</taxon>
        <taxon>fabids</taxon>
        <taxon>Malpighiales</taxon>
        <taxon>Salicaceae</taxon>
        <taxon>Saliceae</taxon>
        <taxon>Populus</taxon>
    </lineage>
</organism>
<evidence type="ECO:0000256" key="4">
    <source>
        <dbReference type="ARBA" id="ARBA00048018"/>
    </source>
</evidence>
<comment type="similarity">
    <text evidence="1">Belongs to the DTD family.</text>
</comment>
<dbReference type="InterPro" id="IPR003732">
    <property type="entry name" value="Daa-tRNA_deacyls_DTD"/>
</dbReference>
<accession>A0A8T2XL10</accession>